<feature type="domain" description="Peptidase C51" evidence="2">
    <location>
        <begin position="328"/>
        <end position="461"/>
    </location>
</feature>
<dbReference type="Pfam" id="PF05257">
    <property type="entry name" value="CHAP"/>
    <property type="match status" value="1"/>
</dbReference>
<evidence type="ECO:0000313" key="5">
    <source>
        <dbReference type="Proteomes" id="UP000073434"/>
    </source>
</evidence>
<evidence type="ECO:0000256" key="1">
    <source>
        <dbReference type="ARBA" id="ARBA00022801"/>
    </source>
</evidence>
<dbReference type="SMART" id="SM00646">
    <property type="entry name" value="Ami_3"/>
    <property type="match status" value="1"/>
</dbReference>
<dbReference type="AlphaFoldDB" id="A0A0Z8DTR9"/>
<dbReference type="PANTHER" id="PTHR33734:SF22">
    <property type="entry name" value="MEMBRANE-BOUND LYTIC MUREIN TRANSGLYCOSYLASE D"/>
    <property type="match status" value="1"/>
</dbReference>
<dbReference type="SUPFAM" id="SSF53187">
    <property type="entry name" value="Zn-dependent exopeptidases"/>
    <property type="match status" value="1"/>
</dbReference>
<organism evidence="4 5">
    <name type="scientific">Streptococcus suis</name>
    <dbReference type="NCBI Taxonomy" id="1307"/>
    <lineage>
        <taxon>Bacteria</taxon>
        <taxon>Bacillati</taxon>
        <taxon>Bacillota</taxon>
        <taxon>Bacilli</taxon>
        <taxon>Lactobacillales</taxon>
        <taxon>Streptococcaceae</taxon>
        <taxon>Streptococcus</taxon>
    </lineage>
</organism>
<dbReference type="InterPro" id="IPR002508">
    <property type="entry name" value="MurNAc-LAA_cat"/>
</dbReference>
<dbReference type="InterPro" id="IPR018392">
    <property type="entry name" value="LysM"/>
</dbReference>
<dbReference type="PROSITE" id="PS51782">
    <property type="entry name" value="LYSM"/>
    <property type="match status" value="1"/>
</dbReference>
<dbReference type="PROSITE" id="PS50911">
    <property type="entry name" value="CHAP"/>
    <property type="match status" value="1"/>
</dbReference>
<dbReference type="SMART" id="SM00257">
    <property type="entry name" value="LysM"/>
    <property type="match status" value="1"/>
</dbReference>
<dbReference type="InterPro" id="IPR036779">
    <property type="entry name" value="LysM_dom_sf"/>
</dbReference>
<sequence length="489" mass="53211">MGKHLVICGHGQGRTGYDPGAVNAKLGITEAGKVRELAKLMSKYSGQQIDFITEQNVYDYRSITSIGKGYDSITELHFNAFNGSAKGTEVLIQSSLEADKEDMAILSLLSRYFQNRGIKKVDWLYNANQAASRGYTYRLVEIAFIDNEQDMAIFETKKEDIAKGLVSAITGVEVKTIVPSPPSSTVGSSGTPSKSIYLVGDSLRVLPHATHYQTGQKIANWVKGRTYKILQVKNVHQSNSKRAYLLDGIKSWVLEQDVEGTTKGHSEQTYQAQKGDTYYGIAQKFGLTVDALLAVNGLKKADILRIGQTLKVNAASRTTTAIPTSIASRVVASALSKVGQKVTVPSNPYGGQCVALVDKIVQELTDKNMSYTNAIDCLKKAKSNGFQVIYDAWGVNPKAGDFYVIQTDGMVYGHIGVCVTDSNGKSIDGVEQNIDGYSDHNKNGINDQLEIGGGGITRRVKRQWMADGSLYDSTGTVKLGKVVGWFRIS</sequence>
<dbReference type="PANTHER" id="PTHR33734">
    <property type="entry name" value="LYSM DOMAIN-CONTAINING GPI-ANCHORED PROTEIN 2"/>
    <property type="match status" value="1"/>
</dbReference>
<dbReference type="Proteomes" id="UP000073434">
    <property type="component" value="Unassembled WGS sequence"/>
</dbReference>
<dbReference type="SUPFAM" id="SSF54106">
    <property type="entry name" value="LysM domain"/>
    <property type="match status" value="1"/>
</dbReference>
<feature type="domain" description="LysM" evidence="3">
    <location>
        <begin position="268"/>
        <end position="312"/>
    </location>
</feature>
<dbReference type="CDD" id="cd02696">
    <property type="entry name" value="MurNAc-LAA"/>
    <property type="match status" value="1"/>
</dbReference>
<dbReference type="CDD" id="cd00118">
    <property type="entry name" value="LysM"/>
    <property type="match status" value="1"/>
</dbReference>
<evidence type="ECO:0000313" key="4">
    <source>
        <dbReference type="EMBL" id="CYU50078.1"/>
    </source>
</evidence>
<dbReference type="GO" id="GO:0009253">
    <property type="term" value="P:peptidoglycan catabolic process"/>
    <property type="evidence" value="ECO:0007669"/>
    <property type="project" value="InterPro"/>
</dbReference>
<dbReference type="Gene3D" id="3.40.630.40">
    <property type="entry name" value="Zn-dependent exopeptidases"/>
    <property type="match status" value="1"/>
</dbReference>
<dbReference type="GO" id="GO:0008932">
    <property type="term" value="F:lytic endotransglycosylase activity"/>
    <property type="evidence" value="ECO:0007669"/>
    <property type="project" value="TreeGrafter"/>
</dbReference>
<name>A0A0Z8DTR9_STRSU</name>
<keyword evidence="1 4" id="KW-0378">Hydrolase</keyword>
<dbReference type="EC" id="3.5.1.28" evidence="4"/>
<dbReference type="InterPro" id="IPR007921">
    <property type="entry name" value="CHAP_dom"/>
</dbReference>
<protein>
    <submittedName>
        <fullName evidence="4">N-acetylmuramoyl-L-alanine amidase amiB</fullName>
        <ecNumber evidence="4">3.5.1.28</ecNumber>
    </submittedName>
</protein>
<proteinExistence type="predicted"/>
<reference evidence="4 5" key="1">
    <citation type="submission" date="2016-02" db="EMBL/GenBank/DDBJ databases">
        <authorList>
            <consortium name="Pathogen Informatics"/>
        </authorList>
    </citation>
    <scope>NUCLEOTIDE SEQUENCE [LARGE SCALE GENOMIC DNA]</scope>
    <source>
        <strain evidence="4 5">LSS23</strain>
    </source>
</reference>
<accession>A0A0Z8DTR9</accession>
<dbReference type="Gene3D" id="3.90.1720.10">
    <property type="entry name" value="endopeptidase domain like (from Nostoc punctiforme)"/>
    <property type="match status" value="1"/>
</dbReference>
<evidence type="ECO:0000259" key="3">
    <source>
        <dbReference type="PROSITE" id="PS51782"/>
    </source>
</evidence>
<gene>
    <name evidence="4" type="ORF">ERS132385_01012</name>
</gene>
<dbReference type="GO" id="GO:0008745">
    <property type="term" value="F:N-acetylmuramoyl-L-alanine amidase activity"/>
    <property type="evidence" value="ECO:0007669"/>
    <property type="project" value="UniProtKB-EC"/>
</dbReference>
<dbReference type="Gene3D" id="3.10.350.10">
    <property type="entry name" value="LysM domain"/>
    <property type="match status" value="1"/>
</dbReference>
<dbReference type="Pfam" id="PF01476">
    <property type="entry name" value="LysM"/>
    <property type="match status" value="1"/>
</dbReference>
<dbReference type="RefSeq" id="WP_044688764.1">
    <property type="nucleotide sequence ID" value="NZ_CEEW01000076.1"/>
</dbReference>
<dbReference type="EMBL" id="FIFW01000008">
    <property type="protein sequence ID" value="CYU50078.1"/>
    <property type="molecule type" value="Genomic_DNA"/>
</dbReference>
<dbReference type="Pfam" id="PF01520">
    <property type="entry name" value="Amidase_3"/>
    <property type="match status" value="1"/>
</dbReference>
<evidence type="ECO:0000259" key="2">
    <source>
        <dbReference type="PROSITE" id="PS50911"/>
    </source>
</evidence>